<reference evidence="2" key="1">
    <citation type="submission" date="2025-08" db="UniProtKB">
        <authorList>
            <consortium name="RefSeq"/>
        </authorList>
    </citation>
    <scope>IDENTIFICATION</scope>
</reference>
<organism evidence="1 2">
    <name type="scientific">Echinops telfairi</name>
    <name type="common">Lesser hedgehog tenrec</name>
    <dbReference type="NCBI Taxonomy" id="9371"/>
    <lineage>
        <taxon>Eukaryota</taxon>
        <taxon>Metazoa</taxon>
        <taxon>Chordata</taxon>
        <taxon>Craniata</taxon>
        <taxon>Vertebrata</taxon>
        <taxon>Euteleostomi</taxon>
        <taxon>Mammalia</taxon>
        <taxon>Eutheria</taxon>
        <taxon>Afrotheria</taxon>
        <taxon>Tenrecidae</taxon>
        <taxon>Tenrecinae</taxon>
        <taxon>Echinops</taxon>
    </lineage>
</organism>
<gene>
    <name evidence="2" type="primary">LOC101647008</name>
</gene>
<evidence type="ECO:0000313" key="2">
    <source>
        <dbReference type="RefSeq" id="XP_045151693.1"/>
    </source>
</evidence>
<proteinExistence type="predicted"/>
<keyword evidence="1" id="KW-1185">Reference proteome</keyword>
<name>A0AC55DIX1_ECHTE</name>
<evidence type="ECO:0000313" key="1">
    <source>
        <dbReference type="Proteomes" id="UP000694863"/>
    </source>
</evidence>
<dbReference type="RefSeq" id="XP_045151693.1">
    <property type="nucleotide sequence ID" value="XM_045295758.1"/>
</dbReference>
<protein>
    <submittedName>
        <fullName evidence="2">Ubiquitin-40S ribosomal protein S27a-like</fullName>
    </submittedName>
</protein>
<dbReference type="Proteomes" id="UP000694863">
    <property type="component" value="Unplaced"/>
</dbReference>
<accession>A0AC55DIX1</accession>
<sequence length="149" mass="16757">MCKPPFLPRRLRWGCRQDAPLREDHPLEVEPSDMIENVKAKIQDQEGIPPALQRLISAGEQLEGRHTLSDHSTQKASTLQRVLRLCGGAKKRKKSYPTAKKNKHKRRKVKLAVLKCCKVDESAKISRLRPECPSDACGARVLMASHCAV</sequence>